<feature type="compositionally biased region" description="Acidic residues" evidence="1">
    <location>
        <begin position="444"/>
        <end position="482"/>
    </location>
</feature>
<evidence type="ECO:0000256" key="1">
    <source>
        <dbReference type="SAM" id="MobiDB-lite"/>
    </source>
</evidence>
<proteinExistence type="predicted"/>
<evidence type="ECO:0000313" key="3">
    <source>
        <dbReference type="Proteomes" id="UP001316384"/>
    </source>
</evidence>
<dbReference type="EMBL" id="CP101987">
    <property type="protein sequence ID" value="UUI72455.1"/>
    <property type="molecule type" value="Genomic_DNA"/>
</dbReference>
<dbReference type="InterPro" id="IPR005046">
    <property type="entry name" value="DUF285"/>
</dbReference>
<evidence type="ECO:0000313" key="2">
    <source>
        <dbReference type="EMBL" id="UUI72455.1"/>
    </source>
</evidence>
<dbReference type="InterPro" id="IPR024006">
    <property type="entry name" value="Alt_signal_exp_actinobact"/>
</dbReference>
<dbReference type="NCBIfam" id="TIGR04089">
    <property type="entry name" value="exp_by_SipW_III"/>
    <property type="match status" value="1"/>
</dbReference>
<dbReference type="RefSeq" id="WP_227578016.1">
    <property type="nucleotide sequence ID" value="NZ_CP101987.1"/>
</dbReference>
<dbReference type="Pfam" id="PF03382">
    <property type="entry name" value="DUF285"/>
    <property type="match status" value="1"/>
</dbReference>
<dbReference type="Proteomes" id="UP001316384">
    <property type="component" value="Chromosome"/>
</dbReference>
<accession>A0ABY5KPY4</accession>
<name>A0ABY5KPY4_9CELL</name>
<protein>
    <submittedName>
        <fullName evidence="2">BspA family leucine-rich repeat surface protein</fullName>
    </submittedName>
</protein>
<gene>
    <name evidence="2" type="ORF">NP048_03015</name>
</gene>
<reference evidence="2 3" key="1">
    <citation type="submission" date="2022-07" db="EMBL/GenBank/DDBJ databases">
        <title>Novel species in genus cellulomonas.</title>
        <authorList>
            <person name="Ye L."/>
        </authorList>
    </citation>
    <scope>NUCLEOTIDE SEQUENCE [LARGE SCALE GENOMIC DNA]</scope>
    <source>
        <strain evidence="3">zg-B89</strain>
    </source>
</reference>
<organism evidence="2 3">
    <name type="scientific">Cellulomonas xiejunii</name>
    <dbReference type="NCBI Taxonomy" id="2968083"/>
    <lineage>
        <taxon>Bacteria</taxon>
        <taxon>Bacillati</taxon>
        <taxon>Actinomycetota</taxon>
        <taxon>Actinomycetes</taxon>
        <taxon>Micrococcales</taxon>
        <taxon>Cellulomonadaceae</taxon>
        <taxon>Cellulomonas</taxon>
    </lineage>
</organism>
<sequence length="519" mass="54483">MRHHVRPLRPLRAALLAAVAAAAIVLALPGTATYAAWRAQEPLDGTLASGALTIDAVGPGSWQHESGAAFDPATGRLEPGRVVLYRTAVDVTATGENLRATLRTDVAAALPADLAGRVTITSDDVPVVGSATPQRVPVTVRVAAASSLPSGDRSFSLRLDLQLGNGHGWLDTASRDLGTLTTRGPAAGGLLRMGYDLTKGVDRTVVLYVDDVDATIQWVEGAATTRLVPGRNAHTYPPGTGQATVLINGRVGSLGSPAQSVADMQELVQVQNWQEGVGTVDASYAFHNAINLLRVDGLPSTLRTTDHMFSNARSLKQDFAGPAFANVESMSHMFAGATSFNGYVGGWDTAKVRDMSGMFHGATSFNSWIGGWNTSNVEDMTDMFRGARAMAQSVAGWDVGRVTAWDGFNADAPNLTTYLIPAKFRPALDADAVLDAPVVGDDPALQDEAGDEPTTDDGSDVTDEPVTDEPVTDEPATDDATDDPAAADVTTLPEPYEGPDADTAGVTPPVALREEEKDR</sequence>
<keyword evidence="3" id="KW-1185">Reference proteome</keyword>
<feature type="region of interest" description="Disordered" evidence="1">
    <location>
        <begin position="440"/>
        <end position="519"/>
    </location>
</feature>